<reference evidence="1" key="1">
    <citation type="submission" date="2020-06" db="EMBL/GenBank/DDBJ databases">
        <title>Draft genome of Bugula neritina, a colonial animal packing powerful symbionts and potential medicines.</title>
        <authorList>
            <person name="Rayko M."/>
        </authorList>
    </citation>
    <scope>NUCLEOTIDE SEQUENCE [LARGE SCALE GENOMIC DNA]</scope>
    <source>
        <strain evidence="1">Kwan_BN1</strain>
    </source>
</reference>
<accession>A0A7J7K6T2</accession>
<keyword evidence="2" id="KW-1185">Reference proteome</keyword>
<comment type="caution">
    <text evidence="1">The sequence shown here is derived from an EMBL/GenBank/DDBJ whole genome shotgun (WGS) entry which is preliminary data.</text>
</comment>
<dbReference type="EMBL" id="VXIV02001101">
    <property type="protein sequence ID" value="KAF6034332.1"/>
    <property type="molecule type" value="Genomic_DNA"/>
</dbReference>
<evidence type="ECO:0000313" key="2">
    <source>
        <dbReference type="Proteomes" id="UP000593567"/>
    </source>
</evidence>
<gene>
    <name evidence="1" type="ORF">EB796_007361</name>
</gene>
<proteinExistence type="predicted"/>
<dbReference type="AlphaFoldDB" id="A0A7J7K6T2"/>
<evidence type="ECO:0000313" key="1">
    <source>
        <dbReference type="EMBL" id="KAF6034332.1"/>
    </source>
</evidence>
<dbReference type="Proteomes" id="UP000593567">
    <property type="component" value="Unassembled WGS sequence"/>
</dbReference>
<organism evidence="1 2">
    <name type="scientific">Bugula neritina</name>
    <name type="common">Brown bryozoan</name>
    <name type="synonym">Sertularia neritina</name>
    <dbReference type="NCBI Taxonomy" id="10212"/>
    <lineage>
        <taxon>Eukaryota</taxon>
        <taxon>Metazoa</taxon>
        <taxon>Spiralia</taxon>
        <taxon>Lophotrochozoa</taxon>
        <taxon>Bryozoa</taxon>
        <taxon>Gymnolaemata</taxon>
        <taxon>Cheilostomatida</taxon>
        <taxon>Flustrina</taxon>
        <taxon>Buguloidea</taxon>
        <taxon>Bugulidae</taxon>
        <taxon>Bugula</taxon>
    </lineage>
</organism>
<name>A0A7J7K6T2_BUGNE</name>
<protein>
    <submittedName>
        <fullName evidence="1">Uncharacterized protein</fullName>
    </submittedName>
</protein>
<sequence length="283" mass="32135">MHLIKQKWCMSISVAIVDVDGEIILEKFNESAIGSLVAEASVTSMRNEFLESYLNDFISMSYPSKSPMEHETCDIVALETLLENGLVHDVNGCNQLVEQVCGRDGDGDFSDDHEKCRLFTLQLLKHLETKKIYVQYVIEPSEVDVEGTHDSCNLTRYNYVVTRNQLAGASTPAPECQEVHGSIIVYGFEKIDEEIGDCCEEEIKFLVILPCDHWIEKNCPTKHSECPECQSPIPADFFSDLESSRFREGIEKYRDFRQRLNRFSLISSQKLFLQRKGVQSGSG</sequence>